<feature type="chain" id="PRO_5041310061" evidence="2">
    <location>
        <begin position="26"/>
        <end position="215"/>
    </location>
</feature>
<dbReference type="SUPFAM" id="SSF56925">
    <property type="entry name" value="OMPA-like"/>
    <property type="match status" value="1"/>
</dbReference>
<protein>
    <submittedName>
        <fullName evidence="4">Outer membrane beta-barrel protein</fullName>
    </submittedName>
</protein>
<gene>
    <name evidence="4" type="ORF">QYS49_39115</name>
</gene>
<reference evidence="4 5" key="1">
    <citation type="submission" date="2023-08" db="EMBL/GenBank/DDBJ databases">
        <title>Comparative genomics and taxonomic characterization of three novel marine species of genus Marivirga.</title>
        <authorList>
            <person name="Muhammad N."/>
            <person name="Kim S.-G."/>
        </authorList>
    </citation>
    <scope>NUCLEOTIDE SEQUENCE [LARGE SCALE GENOMIC DNA]</scope>
    <source>
        <strain evidence="4 5">BDSF4-3</strain>
    </source>
</reference>
<dbReference type="InterPro" id="IPR011250">
    <property type="entry name" value="OMP/PagP_B-barrel"/>
</dbReference>
<feature type="domain" description="NHR" evidence="3">
    <location>
        <begin position="174"/>
        <end position="215"/>
    </location>
</feature>
<evidence type="ECO:0000313" key="5">
    <source>
        <dbReference type="Proteomes" id="UP001230496"/>
    </source>
</evidence>
<dbReference type="Proteomes" id="UP001230496">
    <property type="component" value="Chromosome"/>
</dbReference>
<sequence>MKYFTIKIIGLSLVLFISLGNQGMAQSSITIDASQYISNFAFELSDGTQDSEYSPVYGGGYSLGYSYELDMGVFLNGGLGMRPGGATLVVDNTNYQWDLQYAQIRLGAGYAYDLGRIKPYIAVDGYYGLLLTANQRINNEDFDIIDSESIEKNDVGIYVSPGAKLAVSDAITVYAQYSYLLGLNNVETTTDGQNAKNRASVFTLGLSFSIEPLSK</sequence>
<dbReference type="InterPro" id="IPR006573">
    <property type="entry name" value="NHR_dom"/>
</dbReference>
<dbReference type="RefSeq" id="WP_308349171.1">
    <property type="nucleotide sequence ID" value="NZ_CP129971.1"/>
</dbReference>
<organism evidence="4 5">
    <name type="scientific">Marivirga salinarum</name>
    <dbReference type="NCBI Taxonomy" id="3059078"/>
    <lineage>
        <taxon>Bacteria</taxon>
        <taxon>Pseudomonadati</taxon>
        <taxon>Bacteroidota</taxon>
        <taxon>Cytophagia</taxon>
        <taxon>Cytophagales</taxon>
        <taxon>Marivirgaceae</taxon>
        <taxon>Marivirga</taxon>
    </lineage>
</organism>
<proteinExistence type="predicted"/>
<dbReference type="InterPro" id="IPR027385">
    <property type="entry name" value="Beta-barrel_OMP"/>
</dbReference>
<dbReference type="PROSITE" id="PS51065">
    <property type="entry name" value="NHR"/>
    <property type="match status" value="1"/>
</dbReference>
<name>A0AA51RCF6_9BACT</name>
<feature type="signal peptide" evidence="2">
    <location>
        <begin position="1"/>
        <end position="25"/>
    </location>
</feature>
<keyword evidence="1 2" id="KW-0732">Signal</keyword>
<evidence type="ECO:0000256" key="2">
    <source>
        <dbReference type="SAM" id="SignalP"/>
    </source>
</evidence>
<evidence type="ECO:0000313" key="4">
    <source>
        <dbReference type="EMBL" id="WMN11643.1"/>
    </source>
</evidence>
<dbReference type="KEGG" id="msaa:QYS49_39115"/>
<dbReference type="AlphaFoldDB" id="A0AA51RCF6"/>
<evidence type="ECO:0000259" key="3">
    <source>
        <dbReference type="PROSITE" id="PS51065"/>
    </source>
</evidence>
<evidence type="ECO:0000256" key="1">
    <source>
        <dbReference type="ARBA" id="ARBA00022729"/>
    </source>
</evidence>
<keyword evidence="5" id="KW-1185">Reference proteome</keyword>
<dbReference type="Pfam" id="PF13505">
    <property type="entry name" value="OMP_b-brl"/>
    <property type="match status" value="1"/>
</dbReference>
<accession>A0AA51RCF6</accession>
<dbReference type="EMBL" id="CP129971">
    <property type="protein sequence ID" value="WMN11643.1"/>
    <property type="molecule type" value="Genomic_DNA"/>
</dbReference>